<feature type="compositionally biased region" description="Polar residues" evidence="1">
    <location>
        <begin position="1"/>
        <end position="15"/>
    </location>
</feature>
<dbReference type="Pfam" id="PF00786">
    <property type="entry name" value="PBD"/>
    <property type="match status" value="1"/>
</dbReference>
<sequence length="222" mass="24349">MPFTISCATPSSTAIKDQHIKRPSGGDSVLARTSSHTKSEVKYNVAKVCNTGTRKSLQREQSFSQPPHTVESSIFASPFPKSLISSKLQRLFKGLRALSQLFVYKEEEMQIGYPTDVKHVAHIGWDGSAGNCRSWIGELRGPSNRSSVNSNDESELEQPRCSSWIEDAPSLPSWNAQDLLGSLGIRPPSPQFNLFKVADAKAEKSKALSSESKQATSSLHMI</sequence>
<evidence type="ECO:0000313" key="4">
    <source>
        <dbReference type="Proteomes" id="UP000824469"/>
    </source>
</evidence>
<dbReference type="Proteomes" id="UP000824469">
    <property type="component" value="Unassembled WGS sequence"/>
</dbReference>
<organism evidence="3 4">
    <name type="scientific">Taxus chinensis</name>
    <name type="common">Chinese yew</name>
    <name type="synonym">Taxus wallichiana var. chinensis</name>
    <dbReference type="NCBI Taxonomy" id="29808"/>
    <lineage>
        <taxon>Eukaryota</taxon>
        <taxon>Viridiplantae</taxon>
        <taxon>Streptophyta</taxon>
        <taxon>Embryophyta</taxon>
        <taxon>Tracheophyta</taxon>
        <taxon>Spermatophyta</taxon>
        <taxon>Pinopsida</taxon>
        <taxon>Pinidae</taxon>
        <taxon>Conifers II</taxon>
        <taxon>Cupressales</taxon>
        <taxon>Taxaceae</taxon>
        <taxon>Taxus</taxon>
    </lineage>
</organism>
<protein>
    <recommendedName>
        <fullName evidence="2">CRIB domain-containing protein</fullName>
    </recommendedName>
</protein>
<feature type="domain" description="CRIB" evidence="2">
    <location>
        <begin position="111"/>
        <end position="124"/>
    </location>
</feature>
<evidence type="ECO:0000256" key="1">
    <source>
        <dbReference type="SAM" id="MobiDB-lite"/>
    </source>
</evidence>
<dbReference type="OMA" id="QPRCSSW"/>
<dbReference type="InterPro" id="IPR000095">
    <property type="entry name" value="CRIB_dom"/>
</dbReference>
<evidence type="ECO:0000313" key="3">
    <source>
        <dbReference type="EMBL" id="KAH9313697.1"/>
    </source>
</evidence>
<accession>A0AA38FZP2</accession>
<dbReference type="EMBL" id="JAHRHJ020000005">
    <property type="protein sequence ID" value="KAH9313697.1"/>
    <property type="molecule type" value="Genomic_DNA"/>
</dbReference>
<proteinExistence type="predicted"/>
<keyword evidence="4" id="KW-1185">Reference proteome</keyword>
<dbReference type="PANTHER" id="PTHR46931">
    <property type="entry name" value="CRIB DOMAIN-CONTAINING PROTEIN RIC2"/>
    <property type="match status" value="1"/>
</dbReference>
<comment type="caution">
    <text evidence="3">The sequence shown here is derived from an EMBL/GenBank/DDBJ whole genome shotgun (WGS) entry which is preliminary data.</text>
</comment>
<dbReference type="AlphaFoldDB" id="A0AA38FZP2"/>
<reference evidence="3 4" key="1">
    <citation type="journal article" date="2021" name="Nat. Plants">
        <title>The Taxus genome provides insights into paclitaxel biosynthesis.</title>
        <authorList>
            <person name="Xiong X."/>
            <person name="Gou J."/>
            <person name="Liao Q."/>
            <person name="Li Y."/>
            <person name="Zhou Q."/>
            <person name="Bi G."/>
            <person name="Li C."/>
            <person name="Du R."/>
            <person name="Wang X."/>
            <person name="Sun T."/>
            <person name="Guo L."/>
            <person name="Liang H."/>
            <person name="Lu P."/>
            <person name="Wu Y."/>
            <person name="Zhang Z."/>
            <person name="Ro D.K."/>
            <person name="Shang Y."/>
            <person name="Huang S."/>
            <person name="Yan J."/>
        </authorList>
    </citation>
    <scope>NUCLEOTIDE SEQUENCE [LARGE SCALE GENOMIC DNA]</scope>
    <source>
        <strain evidence="3">Ta-2019</strain>
    </source>
</reference>
<dbReference type="PROSITE" id="PS50108">
    <property type="entry name" value="CRIB"/>
    <property type="match status" value="1"/>
</dbReference>
<feature type="region of interest" description="Disordered" evidence="1">
    <location>
        <begin position="1"/>
        <end position="35"/>
    </location>
</feature>
<name>A0AA38FZP2_TAXCH</name>
<dbReference type="InterPro" id="IPR036936">
    <property type="entry name" value="CRIB_dom_sf"/>
</dbReference>
<dbReference type="InterPro" id="IPR044509">
    <property type="entry name" value="RIC2/4"/>
</dbReference>
<evidence type="ECO:0000259" key="2">
    <source>
        <dbReference type="PROSITE" id="PS50108"/>
    </source>
</evidence>
<dbReference type="CDD" id="cd00132">
    <property type="entry name" value="CRIB"/>
    <property type="match status" value="1"/>
</dbReference>
<gene>
    <name evidence="3" type="ORF">KI387_022324</name>
</gene>
<dbReference type="PANTHER" id="PTHR46931:SF14">
    <property type="entry name" value="CRIB DOMAIN-CONTAINING PROTEIN RIC2"/>
    <property type="match status" value="1"/>
</dbReference>
<dbReference type="Gene3D" id="3.90.810.10">
    <property type="entry name" value="CRIB domain"/>
    <property type="match status" value="1"/>
</dbReference>